<keyword evidence="2" id="KW-0238">DNA-binding</keyword>
<reference evidence="5 6" key="1">
    <citation type="submission" date="2020-02" db="EMBL/GenBank/DDBJ databases">
        <authorList>
            <person name="Chaudhuri R."/>
        </authorList>
    </citation>
    <scope>NUCLEOTIDE SEQUENCE [LARGE SCALE GENOMIC DNA]</scope>
    <source>
        <strain evidence="5">SFB21</strain>
    </source>
</reference>
<name>A0A811GGT5_9GAMM</name>
<dbReference type="SUPFAM" id="SSF46785">
    <property type="entry name" value="Winged helix' DNA-binding domain"/>
    <property type="match status" value="1"/>
</dbReference>
<dbReference type="PROSITE" id="PS50995">
    <property type="entry name" value="HTH_MARR_2"/>
    <property type="match status" value="1"/>
</dbReference>
<feature type="domain" description="HTH marR-type" evidence="4">
    <location>
        <begin position="10"/>
        <end position="143"/>
    </location>
</feature>
<dbReference type="EMBL" id="CADDTS010000016">
    <property type="protein sequence ID" value="CAB1211552.1"/>
    <property type="molecule type" value="Genomic_DNA"/>
</dbReference>
<keyword evidence="1" id="KW-0805">Transcription regulation</keyword>
<dbReference type="InterPro" id="IPR036390">
    <property type="entry name" value="WH_DNA-bd_sf"/>
</dbReference>
<protein>
    <submittedName>
        <fullName evidence="5">Transcriptional regulator SlyA</fullName>
    </submittedName>
</protein>
<evidence type="ECO:0000313" key="5">
    <source>
        <dbReference type="EMBL" id="CAB1211552.1"/>
    </source>
</evidence>
<dbReference type="Gene3D" id="1.10.10.10">
    <property type="entry name" value="Winged helix-like DNA-binding domain superfamily/Winged helix DNA-binding domain"/>
    <property type="match status" value="1"/>
</dbReference>
<comment type="caution">
    <text evidence="5">The sequence shown here is derived from an EMBL/GenBank/DDBJ whole genome shotgun (WGS) entry which is preliminary data.</text>
</comment>
<dbReference type="AlphaFoldDB" id="A0A811GGT5"/>
<dbReference type="InterPro" id="IPR023187">
    <property type="entry name" value="Tscrpt_reg_MarR-type_CS"/>
</dbReference>
<dbReference type="PANTHER" id="PTHR33164">
    <property type="entry name" value="TRANSCRIPTIONAL REGULATOR, MARR FAMILY"/>
    <property type="match status" value="1"/>
</dbReference>
<evidence type="ECO:0000256" key="3">
    <source>
        <dbReference type="ARBA" id="ARBA00023163"/>
    </source>
</evidence>
<dbReference type="RefSeq" id="WP_174558870.1">
    <property type="nucleotide sequence ID" value="NZ_CADDTS010000016.1"/>
</dbReference>
<dbReference type="PANTHER" id="PTHR33164:SF64">
    <property type="entry name" value="TRANSCRIPTIONAL REGULATOR SLYA"/>
    <property type="match status" value="1"/>
</dbReference>
<proteinExistence type="predicted"/>
<evidence type="ECO:0000256" key="1">
    <source>
        <dbReference type="ARBA" id="ARBA00023015"/>
    </source>
</evidence>
<dbReference type="PRINTS" id="PR00598">
    <property type="entry name" value="HTHMARR"/>
</dbReference>
<dbReference type="GO" id="GO:0003700">
    <property type="term" value="F:DNA-binding transcription factor activity"/>
    <property type="evidence" value="ECO:0007669"/>
    <property type="project" value="InterPro"/>
</dbReference>
<sequence>MNNPTQHLDNLRFATLVALVARTWRKTVDSRLVLYDLTDAAWVPLLYLSRMEKPIRQKDLAAMLSLDSSSLVRVLNQLEKAGYIQRVPEEHDRRAKATSITAQGREIAKHLEQMSQDLENEIKAQLNPDDLVAARRLLQQLFGILDGMHSAQKGQPE</sequence>
<dbReference type="PROSITE" id="PS01117">
    <property type="entry name" value="HTH_MARR_1"/>
    <property type="match status" value="1"/>
</dbReference>
<accession>A0A811GGT5</accession>
<organism evidence="5 6">
    <name type="scientific">Acinetobacter bouvetii</name>
    <dbReference type="NCBI Taxonomy" id="202951"/>
    <lineage>
        <taxon>Bacteria</taxon>
        <taxon>Pseudomonadati</taxon>
        <taxon>Pseudomonadota</taxon>
        <taxon>Gammaproteobacteria</taxon>
        <taxon>Moraxellales</taxon>
        <taxon>Moraxellaceae</taxon>
        <taxon>Acinetobacter</taxon>
    </lineage>
</organism>
<evidence type="ECO:0000259" key="4">
    <source>
        <dbReference type="PROSITE" id="PS50995"/>
    </source>
</evidence>
<keyword evidence="3" id="KW-0804">Transcription</keyword>
<dbReference type="SMART" id="SM00347">
    <property type="entry name" value="HTH_MARR"/>
    <property type="match status" value="1"/>
</dbReference>
<evidence type="ECO:0000256" key="2">
    <source>
        <dbReference type="ARBA" id="ARBA00023125"/>
    </source>
</evidence>
<dbReference type="Pfam" id="PF12802">
    <property type="entry name" value="MarR_2"/>
    <property type="match status" value="1"/>
</dbReference>
<dbReference type="GO" id="GO:0003677">
    <property type="term" value="F:DNA binding"/>
    <property type="evidence" value="ECO:0007669"/>
    <property type="project" value="UniProtKB-KW"/>
</dbReference>
<dbReference type="InterPro" id="IPR036388">
    <property type="entry name" value="WH-like_DNA-bd_sf"/>
</dbReference>
<dbReference type="Proteomes" id="UP000489961">
    <property type="component" value="Unassembled WGS sequence"/>
</dbReference>
<dbReference type="InterPro" id="IPR000835">
    <property type="entry name" value="HTH_MarR-typ"/>
</dbReference>
<dbReference type="GO" id="GO:0006950">
    <property type="term" value="P:response to stress"/>
    <property type="evidence" value="ECO:0007669"/>
    <property type="project" value="TreeGrafter"/>
</dbReference>
<dbReference type="InterPro" id="IPR039422">
    <property type="entry name" value="MarR/SlyA-like"/>
</dbReference>
<evidence type="ECO:0000313" key="6">
    <source>
        <dbReference type="Proteomes" id="UP000489961"/>
    </source>
</evidence>
<gene>
    <name evidence="5" type="primary">slyA</name>
    <name evidence="5" type="ORF">SFB21_0919</name>
</gene>